<dbReference type="EMBL" id="KB206783">
    <property type="protein sequence ID" value="ELP87836.1"/>
    <property type="molecule type" value="Genomic_DNA"/>
</dbReference>
<reference evidence="2 3" key="1">
    <citation type="submission" date="2012-10" db="EMBL/GenBank/DDBJ databases">
        <authorList>
            <person name="Zafar N."/>
            <person name="Inman J."/>
            <person name="Hall N."/>
            <person name="Lorenzi H."/>
            <person name="Caler E."/>
        </authorList>
    </citation>
    <scope>NUCLEOTIDE SEQUENCE [LARGE SCALE GENOMIC DNA]</scope>
    <source>
        <strain evidence="2 3">IP1</strain>
    </source>
</reference>
<sequence length="212" mass="24748">MLDIPFFDTLLVVLKELANFLKMDRIPLYLKAYSKSANLAETLGAYVLKEKREHSPQFLLPKSEVQEEFIKALEEQKKSKVKKVPQKLKSFDDTDLQKVVRLKERQSKKKSISMMDLRELKKEQTEPKLQRSASLFTLGGKKNVLKRIKSSFVKSLGKVFHKPQSREVVEQPVQQPEETKPAEKPKEGAEMVVRPKEKKEDKKSKRRHFKKE</sequence>
<dbReference type="KEGG" id="eiv:EIN_273730"/>
<evidence type="ECO:0000256" key="1">
    <source>
        <dbReference type="SAM" id="MobiDB-lite"/>
    </source>
</evidence>
<dbReference type="VEuPathDB" id="AmoebaDB:EIN_273730"/>
<dbReference type="RefSeq" id="XP_004254607.1">
    <property type="nucleotide sequence ID" value="XM_004254559.1"/>
</dbReference>
<dbReference type="AlphaFoldDB" id="A0A0A1U783"/>
<accession>A0A0A1U783</accession>
<gene>
    <name evidence="2" type="ORF">EIN_273730</name>
</gene>
<feature type="region of interest" description="Disordered" evidence="1">
    <location>
        <begin position="163"/>
        <end position="212"/>
    </location>
</feature>
<dbReference type="Proteomes" id="UP000014680">
    <property type="component" value="Unassembled WGS sequence"/>
</dbReference>
<dbReference type="GeneID" id="14886925"/>
<evidence type="ECO:0000313" key="2">
    <source>
        <dbReference type="EMBL" id="ELP87836.1"/>
    </source>
</evidence>
<organism evidence="2 3">
    <name type="scientific">Entamoeba invadens IP1</name>
    <dbReference type="NCBI Taxonomy" id="370355"/>
    <lineage>
        <taxon>Eukaryota</taxon>
        <taxon>Amoebozoa</taxon>
        <taxon>Evosea</taxon>
        <taxon>Archamoebae</taxon>
        <taxon>Mastigamoebida</taxon>
        <taxon>Entamoebidae</taxon>
        <taxon>Entamoeba</taxon>
    </lineage>
</organism>
<keyword evidence="3" id="KW-1185">Reference proteome</keyword>
<evidence type="ECO:0000313" key="3">
    <source>
        <dbReference type="Proteomes" id="UP000014680"/>
    </source>
</evidence>
<name>A0A0A1U783_ENTIV</name>
<feature type="compositionally biased region" description="Basic and acidic residues" evidence="1">
    <location>
        <begin position="177"/>
        <end position="203"/>
    </location>
</feature>
<protein>
    <submittedName>
        <fullName evidence="2">Uncharacterized protein</fullName>
    </submittedName>
</protein>
<proteinExistence type="predicted"/>